<proteinExistence type="predicted"/>
<dbReference type="Pfam" id="PF08268">
    <property type="entry name" value="FBA_3"/>
    <property type="match status" value="1"/>
</dbReference>
<reference evidence="3" key="1">
    <citation type="journal article" date="2013" name="Nat. Genet.">
        <title>The Capsella rubella genome and the genomic consequences of rapid mating system evolution.</title>
        <authorList>
            <person name="Slotte T."/>
            <person name="Hazzouri K.M."/>
            <person name="Agren J.A."/>
            <person name="Koenig D."/>
            <person name="Maumus F."/>
            <person name="Guo Y.L."/>
            <person name="Steige K."/>
            <person name="Platts A.E."/>
            <person name="Escobar J.S."/>
            <person name="Newman L.K."/>
            <person name="Wang W."/>
            <person name="Mandakova T."/>
            <person name="Vello E."/>
            <person name="Smith L.M."/>
            <person name="Henz S.R."/>
            <person name="Steffen J."/>
            <person name="Takuno S."/>
            <person name="Brandvain Y."/>
            <person name="Coop G."/>
            <person name="Andolfatto P."/>
            <person name="Hu T.T."/>
            <person name="Blanchette M."/>
            <person name="Clark R.M."/>
            <person name="Quesneville H."/>
            <person name="Nordborg M."/>
            <person name="Gaut B.S."/>
            <person name="Lysak M.A."/>
            <person name="Jenkins J."/>
            <person name="Grimwood J."/>
            <person name="Chapman J."/>
            <person name="Prochnik S."/>
            <person name="Shu S."/>
            <person name="Rokhsar D."/>
            <person name="Schmutz J."/>
            <person name="Weigel D."/>
            <person name="Wright S.I."/>
        </authorList>
    </citation>
    <scope>NUCLEOTIDE SEQUENCE [LARGE SCALE GENOMIC DNA]</scope>
    <source>
        <strain evidence="3">cv. Monte Gargano</strain>
    </source>
</reference>
<dbReference type="EMBL" id="KB870812">
    <property type="protein sequence ID" value="EOA14401.1"/>
    <property type="molecule type" value="Genomic_DNA"/>
</dbReference>
<dbReference type="InterPro" id="IPR017451">
    <property type="entry name" value="F-box-assoc_interact_dom"/>
</dbReference>
<evidence type="ECO:0000313" key="3">
    <source>
        <dbReference type="Proteomes" id="UP000029121"/>
    </source>
</evidence>
<protein>
    <recommendedName>
        <fullName evidence="1">F-box domain-containing protein</fullName>
    </recommendedName>
</protein>
<dbReference type="Proteomes" id="UP000029121">
    <property type="component" value="Unassembled WGS sequence"/>
</dbReference>
<dbReference type="InterPro" id="IPR013187">
    <property type="entry name" value="F-box-assoc_dom_typ3"/>
</dbReference>
<dbReference type="NCBIfam" id="TIGR01640">
    <property type="entry name" value="F_box_assoc_1"/>
    <property type="match status" value="1"/>
</dbReference>
<evidence type="ECO:0000259" key="1">
    <source>
        <dbReference type="SMART" id="SM00256"/>
    </source>
</evidence>
<dbReference type="InterPro" id="IPR001810">
    <property type="entry name" value="F-box_dom"/>
</dbReference>
<dbReference type="SUPFAM" id="SSF81383">
    <property type="entry name" value="F-box domain"/>
    <property type="match status" value="1"/>
</dbReference>
<evidence type="ECO:0000313" key="2">
    <source>
        <dbReference type="EMBL" id="EOA14401.1"/>
    </source>
</evidence>
<gene>
    <name evidence="2" type="ORF">CARUB_v10027601mg</name>
</gene>
<accession>R0EZK1</accession>
<dbReference type="AlphaFoldDB" id="R0EZK1"/>
<keyword evidence="3" id="KW-1185">Reference proteome</keyword>
<dbReference type="STRING" id="81985.R0EZK1"/>
<dbReference type="eggNOG" id="ENOG502SXXQ">
    <property type="taxonomic scope" value="Eukaryota"/>
</dbReference>
<organism evidence="2 3">
    <name type="scientific">Capsella rubella</name>
    <dbReference type="NCBI Taxonomy" id="81985"/>
    <lineage>
        <taxon>Eukaryota</taxon>
        <taxon>Viridiplantae</taxon>
        <taxon>Streptophyta</taxon>
        <taxon>Embryophyta</taxon>
        <taxon>Tracheophyta</taxon>
        <taxon>Spermatophyta</taxon>
        <taxon>Magnoliopsida</taxon>
        <taxon>eudicotyledons</taxon>
        <taxon>Gunneridae</taxon>
        <taxon>Pentapetalae</taxon>
        <taxon>rosids</taxon>
        <taxon>malvids</taxon>
        <taxon>Brassicales</taxon>
        <taxon>Brassicaceae</taxon>
        <taxon>Camelineae</taxon>
        <taxon>Capsella</taxon>
    </lineage>
</organism>
<sequence>MFPEEIFFEILLRLPVETLAIFLCVSKLWLSIIRSRHFINAYQSRCSTRRQSRVMFALQDQFATFRWHFLSISQPSFVINAPCSVDNTSYTPYCVHGLICIEYMDQLWICNPALGKGVLLPQGPQSSSYKPFRTWYMGYDPISCQYKILFFSKKRLRCRYKVQVFTLGGGQGSWKMIEVGNVHSPVTRGVCIDGIVYYGAGTAHGPRLVRFYVATEKFDDFIEFPVEASIVYDMLFANYQGKLALVAKRNISKYDIWVLEDAKKQEWSKVSININREMCSYNLIWPGVVGFVAGSGDLIVTARDYLLQFHLVYVDLKKKCSRGVWLGGVRPLARSSLVLAFTDYVESIMLL</sequence>
<dbReference type="OrthoDB" id="687122at2759"/>
<dbReference type="KEGG" id="crb:17876294"/>
<dbReference type="PANTHER" id="PTHR31111:SF132">
    <property type="entry name" value="F-BOX ASSOCIATED UBIQUITINATION EFFECTOR FAMILY PROTEIN-RELATED"/>
    <property type="match status" value="1"/>
</dbReference>
<dbReference type="PANTHER" id="PTHR31111">
    <property type="entry name" value="BNAA05G37150D PROTEIN-RELATED"/>
    <property type="match status" value="1"/>
</dbReference>
<dbReference type="InterPro" id="IPR036047">
    <property type="entry name" value="F-box-like_dom_sf"/>
</dbReference>
<feature type="domain" description="F-box" evidence="1">
    <location>
        <begin position="2"/>
        <end position="42"/>
    </location>
</feature>
<dbReference type="Pfam" id="PF00646">
    <property type="entry name" value="F-box"/>
    <property type="match status" value="1"/>
</dbReference>
<name>R0EZK1_9BRAS</name>
<dbReference type="SMART" id="SM00256">
    <property type="entry name" value="FBOX"/>
    <property type="match status" value="1"/>
</dbReference>